<dbReference type="InterPro" id="IPR034603">
    <property type="entry name" value="Dipeptide_epimerase"/>
</dbReference>
<dbReference type="RefSeq" id="WP_183972725.1">
    <property type="nucleotide sequence ID" value="NZ_JACIBY010000003.1"/>
</dbReference>
<evidence type="ECO:0000256" key="6">
    <source>
        <dbReference type="PIRSR" id="PIRSR634603-3"/>
    </source>
</evidence>
<evidence type="ECO:0000256" key="7">
    <source>
        <dbReference type="RuleBase" id="RU366006"/>
    </source>
</evidence>
<feature type="binding site" evidence="6">
    <location>
        <position position="241"/>
    </location>
    <ligand>
        <name>Mg(2+)</name>
        <dbReference type="ChEBI" id="CHEBI:18420"/>
    </ligand>
</feature>
<dbReference type="Pfam" id="PF13378">
    <property type="entry name" value="MR_MLE_C"/>
    <property type="match status" value="1"/>
</dbReference>
<dbReference type="SFLD" id="SFLDS00001">
    <property type="entry name" value="Enolase"/>
    <property type="match status" value="1"/>
</dbReference>
<evidence type="ECO:0000313" key="10">
    <source>
        <dbReference type="Proteomes" id="UP000541352"/>
    </source>
</evidence>
<dbReference type="EMBL" id="JACIBY010000003">
    <property type="protein sequence ID" value="MBB3837848.1"/>
    <property type="molecule type" value="Genomic_DNA"/>
</dbReference>
<dbReference type="SMART" id="SM00922">
    <property type="entry name" value="MR_MLE"/>
    <property type="match status" value="1"/>
</dbReference>
<dbReference type="InterPro" id="IPR036849">
    <property type="entry name" value="Enolase-like_C_sf"/>
</dbReference>
<dbReference type="SUPFAM" id="SSF51604">
    <property type="entry name" value="Enolase C-terminal domain-like"/>
    <property type="match status" value="1"/>
</dbReference>
<evidence type="ECO:0000256" key="2">
    <source>
        <dbReference type="ARBA" id="ARBA00022723"/>
    </source>
</evidence>
<dbReference type="InterPro" id="IPR013341">
    <property type="entry name" value="Mandelate_racemase_N_dom"/>
</dbReference>
<dbReference type="Gene3D" id="3.20.20.120">
    <property type="entry name" value="Enolase-like C-terminal domain"/>
    <property type="match status" value="1"/>
</dbReference>
<dbReference type="InterPro" id="IPR013342">
    <property type="entry name" value="Mandelate_racemase_C"/>
</dbReference>
<feature type="active site" description="Proton acceptor; specific for (S)-substrate epimerization" evidence="5">
    <location>
        <position position="266"/>
    </location>
</feature>
<protein>
    <recommendedName>
        <fullName evidence="7">Dipeptide epimerase</fullName>
        <ecNumber evidence="7">5.1.1.-</ecNumber>
    </recommendedName>
</protein>
<comment type="caution">
    <text evidence="9">The sequence shown here is derived from an EMBL/GenBank/DDBJ whole genome shotgun (WGS) entry which is preliminary data.</text>
</comment>
<dbReference type="SFLD" id="SFLDG00180">
    <property type="entry name" value="muconate_cycloisomerase"/>
    <property type="match status" value="1"/>
</dbReference>
<keyword evidence="3 6" id="KW-0460">Magnesium</keyword>
<evidence type="ECO:0000256" key="5">
    <source>
        <dbReference type="PIRSR" id="PIRSR634603-1"/>
    </source>
</evidence>
<feature type="binding site" evidence="6">
    <location>
        <position position="190"/>
    </location>
    <ligand>
        <name>Mg(2+)</name>
        <dbReference type="ChEBI" id="CHEBI:18420"/>
    </ligand>
</feature>
<dbReference type="PANTHER" id="PTHR48073">
    <property type="entry name" value="O-SUCCINYLBENZOATE SYNTHASE-RELATED"/>
    <property type="match status" value="1"/>
</dbReference>
<feature type="domain" description="Mandelate racemase/muconate lactonizing enzyme C-terminal" evidence="8">
    <location>
        <begin position="141"/>
        <end position="241"/>
    </location>
</feature>
<evidence type="ECO:0000259" key="8">
    <source>
        <dbReference type="SMART" id="SM00922"/>
    </source>
</evidence>
<dbReference type="InterPro" id="IPR029017">
    <property type="entry name" value="Enolase-like_N"/>
</dbReference>
<dbReference type="Pfam" id="PF02746">
    <property type="entry name" value="MR_MLE_N"/>
    <property type="match status" value="1"/>
</dbReference>
<dbReference type="Gene3D" id="3.30.390.10">
    <property type="entry name" value="Enolase-like, N-terminal domain"/>
    <property type="match status" value="1"/>
</dbReference>
<dbReference type="CDD" id="cd03319">
    <property type="entry name" value="L-Ala-DL-Glu_epimerase"/>
    <property type="match status" value="1"/>
</dbReference>
<dbReference type="AlphaFoldDB" id="A0A7W5ZJ86"/>
<dbReference type="Proteomes" id="UP000541352">
    <property type="component" value="Unassembled WGS sequence"/>
</dbReference>
<organism evidence="9 10">
    <name type="scientific">Runella defluvii</name>
    <dbReference type="NCBI Taxonomy" id="370973"/>
    <lineage>
        <taxon>Bacteria</taxon>
        <taxon>Pseudomonadati</taxon>
        <taxon>Bacteroidota</taxon>
        <taxon>Cytophagia</taxon>
        <taxon>Cytophagales</taxon>
        <taxon>Spirosomataceae</taxon>
        <taxon>Runella</taxon>
    </lineage>
</organism>
<dbReference type="SUPFAM" id="SSF54826">
    <property type="entry name" value="Enolase N-terminal domain-like"/>
    <property type="match status" value="1"/>
</dbReference>
<evidence type="ECO:0000313" key="9">
    <source>
        <dbReference type="EMBL" id="MBB3837848.1"/>
    </source>
</evidence>
<keyword evidence="2 6" id="KW-0479">Metal-binding</keyword>
<comment type="similarity">
    <text evidence="1 7">Belongs to the mandelate racemase/muconate lactonizing enzyme family.</text>
</comment>
<feature type="active site" description="Proton acceptor; specific for (R)-substrate epimerization" evidence="5">
    <location>
        <position position="162"/>
    </location>
</feature>
<accession>A0A7W5ZJ86</accession>
<comment type="cofactor">
    <cofactor evidence="6 7">
        <name>Mg(2+)</name>
        <dbReference type="ChEBI" id="CHEBI:18420"/>
    </cofactor>
    <text evidence="6 7">Binds 1 Mg(2+) ion per subunit.</text>
</comment>
<keyword evidence="4 7" id="KW-0413">Isomerase</keyword>
<keyword evidence="10" id="KW-1185">Reference proteome</keyword>
<evidence type="ECO:0000256" key="4">
    <source>
        <dbReference type="ARBA" id="ARBA00023235"/>
    </source>
</evidence>
<evidence type="ECO:0000256" key="3">
    <source>
        <dbReference type="ARBA" id="ARBA00022842"/>
    </source>
</evidence>
<dbReference type="EC" id="5.1.1.-" evidence="7"/>
<dbReference type="InterPro" id="IPR029065">
    <property type="entry name" value="Enolase_C-like"/>
</dbReference>
<feature type="binding site" evidence="6">
    <location>
        <position position="216"/>
    </location>
    <ligand>
        <name>Mg(2+)</name>
        <dbReference type="ChEBI" id="CHEBI:18420"/>
    </ligand>
</feature>
<dbReference type="GO" id="GO:0000287">
    <property type="term" value="F:magnesium ion binding"/>
    <property type="evidence" value="ECO:0007669"/>
    <property type="project" value="UniProtKB-ARBA"/>
</dbReference>
<reference evidence="9 10" key="1">
    <citation type="submission" date="2020-08" db="EMBL/GenBank/DDBJ databases">
        <title>Genomic Encyclopedia of Type Strains, Phase IV (KMG-IV): sequencing the most valuable type-strain genomes for metagenomic binning, comparative biology and taxonomic classification.</title>
        <authorList>
            <person name="Goeker M."/>
        </authorList>
    </citation>
    <scope>NUCLEOTIDE SEQUENCE [LARGE SCALE GENOMIC DNA]</scope>
    <source>
        <strain evidence="9 10">DSM 17976</strain>
    </source>
</reference>
<proteinExistence type="inferred from homology"/>
<dbReference type="PANTHER" id="PTHR48073:SF2">
    <property type="entry name" value="O-SUCCINYLBENZOATE SYNTHASE"/>
    <property type="match status" value="1"/>
</dbReference>
<sequence>MKIARVRPFLKKLALSKPYAIAGYTFTDAENVFLEIELENGIVGLGAASPAEEVVGETGTQTFAQLQSDFFQGFVGRDIRHFRQLIFETCQVFPMLPGTQAVVDIALHDAFGQYLGIPIVALYGQKITSLPTSVTIGIMSVEETLKEAEEYRRLGFKVLKIKTGEVVEEDVERVLRLHENYGSSFKIRVDANQGYSLEELKRFSKATEKVGIEVIEQPLVVGEEASLLSLDAELRKNLVADESLKNAKAALTLAQHPQPFGVFNIKLMKCGGILNAFEIATIAKNAAIDLFWGCNDESIVSITAALHAAFACPTTRYLDLDGSFDLAEDVVSGGFVLENGLLSLTDKAGLGLSSVS</sequence>
<gene>
    <name evidence="9" type="ORF">FHS57_001845</name>
</gene>
<dbReference type="GO" id="GO:0006518">
    <property type="term" value="P:peptide metabolic process"/>
    <property type="evidence" value="ECO:0007669"/>
    <property type="project" value="UniProtKB-ARBA"/>
</dbReference>
<name>A0A7W5ZJ86_9BACT</name>
<dbReference type="GO" id="GO:0016855">
    <property type="term" value="F:racemase and epimerase activity, acting on amino acids and derivatives"/>
    <property type="evidence" value="ECO:0007669"/>
    <property type="project" value="UniProtKB-UniRule"/>
</dbReference>
<evidence type="ECO:0000256" key="1">
    <source>
        <dbReference type="ARBA" id="ARBA00008031"/>
    </source>
</evidence>